<accession>A0A6A6XAL2</accession>
<gene>
    <name evidence="2" type="ORF">K505DRAFT_361971</name>
</gene>
<sequence length="269" mass="30271">MPMKYQDSRSQTRIITIDRRQPKARQPKASDTSLHISSPSSSPSKDTTVHIPNQPPVSNTSLLLRIMTRLAIPTTATVAQKLPTIVAGLYLHQHNIISLHLAPKTSAPEFEKVVLCLNTGDTKTGLSILQFFGMLDAEVKDGSESERRCHAQEMESWISKSPSFATTDDGELEAPFSELNIHLATRPCIVESNSGVKRFSVADMILWASIRANRCARREMEGFGNVVRWFRGVLEEMEEVRGCVEECMNGEVEVEGRDGEWRWEWEGDW</sequence>
<organism evidence="2 3">
    <name type="scientific">Melanomma pulvis-pyrius CBS 109.77</name>
    <dbReference type="NCBI Taxonomy" id="1314802"/>
    <lineage>
        <taxon>Eukaryota</taxon>
        <taxon>Fungi</taxon>
        <taxon>Dikarya</taxon>
        <taxon>Ascomycota</taxon>
        <taxon>Pezizomycotina</taxon>
        <taxon>Dothideomycetes</taxon>
        <taxon>Pleosporomycetidae</taxon>
        <taxon>Pleosporales</taxon>
        <taxon>Melanommataceae</taxon>
        <taxon>Melanomma</taxon>
    </lineage>
</organism>
<proteinExistence type="predicted"/>
<evidence type="ECO:0000313" key="3">
    <source>
        <dbReference type="Proteomes" id="UP000799757"/>
    </source>
</evidence>
<dbReference type="AlphaFoldDB" id="A0A6A6XAL2"/>
<dbReference type="EMBL" id="MU001927">
    <property type="protein sequence ID" value="KAF2793446.1"/>
    <property type="molecule type" value="Genomic_DNA"/>
</dbReference>
<evidence type="ECO:0000256" key="1">
    <source>
        <dbReference type="SAM" id="MobiDB-lite"/>
    </source>
</evidence>
<name>A0A6A6XAL2_9PLEO</name>
<reference evidence="2" key="1">
    <citation type="journal article" date="2020" name="Stud. Mycol.">
        <title>101 Dothideomycetes genomes: a test case for predicting lifestyles and emergence of pathogens.</title>
        <authorList>
            <person name="Haridas S."/>
            <person name="Albert R."/>
            <person name="Binder M."/>
            <person name="Bloem J."/>
            <person name="Labutti K."/>
            <person name="Salamov A."/>
            <person name="Andreopoulos B."/>
            <person name="Baker S."/>
            <person name="Barry K."/>
            <person name="Bills G."/>
            <person name="Bluhm B."/>
            <person name="Cannon C."/>
            <person name="Castanera R."/>
            <person name="Culley D."/>
            <person name="Daum C."/>
            <person name="Ezra D."/>
            <person name="Gonzalez J."/>
            <person name="Henrissat B."/>
            <person name="Kuo A."/>
            <person name="Liang C."/>
            <person name="Lipzen A."/>
            <person name="Lutzoni F."/>
            <person name="Magnuson J."/>
            <person name="Mondo S."/>
            <person name="Nolan M."/>
            <person name="Ohm R."/>
            <person name="Pangilinan J."/>
            <person name="Park H.-J."/>
            <person name="Ramirez L."/>
            <person name="Alfaro M."/>
            <person name="Sun H."/>
            <person name="Tritt A."/>
            <person name="Yoshinaga Y."/>
            <person name="Zwiers L.-H."/>
            <person name="Turgeon B."/>
            <person name="Goodwin S."/>
            <person name="Spatafora J."/>
            <person name="Crous P."/>
            <person name="Grigoriev I."/>
        </authorList>
    </citation>
    <scope>NUCLEOTIDE SEQUENCE</scope>
    <source>
        <strain evidence="2">CBS 109.77</strain>
    </source>
</reference>
<dbReference type="SUPFAM" id="SSF47616">
    <property type="entry name" value="GST C-terminal domain-like"/>
    <property type="match status" value="1"/>
</dbReference>
<keyword evidence="3" id="KW-1185">Reference proteome</keyword>
<dbReference type="Proteomes" id="UP000799757">
    <property type="component" value="Unassembled WGS sequence"/>
</dbReference>
<dbReference type="InterPro" id="IPR036282">
    <property type="entry name" value="Glutathione-S-Trfase_C_sf"/>
</dbReference>
<protein>
    <submittedName>
        <fullName evidence="2">Uncharacterized protein</fullName>
    </submittedName>
</protein>
<feature type="region of interest" description="Disordered" evidence="1">
    <location>
        <begin position="1"/>
        <end position="54"/>
    </location>
</feature>
<dbReference type="Gene3D" id="1.20.1050.10">
    <property type="match status" value="1"/>
</dbReference>
<evidence type="ECO:0000313" key="2">
    <source>
        <dbReference type="EMBL" id="KAF2793446.1"/>
    </source>
</evidence>